<proteinExistence type="predicted"/>
<evidence type="ECO:0000256" key="1">
    <source>
        <dbReference type="SAM" id="MobiDB-lite"/>
    </source>
</evidence>
<dbReference type="Proteomes" id="UP001159363">
    <property type="component" value="Chromosome 1"/>
</dbReference>
<sequence>MHSEALERRQLYLRQQRDKLLALKKHEREKQLQAAEAKMRPKSAQVAQTALAGQPDPATSKNLHVRRALAERLKSEVVGHL</sequence>
<keyword evidence="3" id="KW-1185">Reference proteome</keyword>
<dbReference type="PANTHER" id="PTHR21532">
    <property type="entry name" value="PHOSPHODIESTERASE HL"/>
    <property type="match status" value="1"/>
</dbReference>
<feature type="region of interest" description="Disordered" evidence="1">
    <location>
        <begin position="31"/>
        <end position="61"/>
    </location>
</feature>
<evidence type="ECO:0000313" key="2">
    <source>
        <dbReference type="EMBL" id="KAJ8897985.1"/>
    </source>
</evidence>
<dbReference type="PANTHER" id="PTHR21532:SF0">
    <property type="entry name" value="CILIA- AND FLAGELLA-ASSOCIATED PROTEIN 36"/>
    <property type="match status" value="1"/>
</dbReference>
<comment type="caution">
    <text evidence="2">The sequence shown here is derived from an EMBL/GenBank/DDBJ whole genome shotgun (WGS) entry which is preliminary data.</text>
</comment>
<dbReference type="EMBL" id="JARBHB010000001">
    <property type="protein sequence ID" value="KAJ8897985.1"/>
    <property type="molecule type" value="Genomic_DNA"/>
</dbReference>
<organism evidence="2 3">
    <name type="scientific">Dryococelus australis</name>
    <dbReference type="NCBI Taxonomy" id="614101"/>
    <lineage>
        <taxon>Eukaryota</taxon>
        <taxon>Metazoa</taxon>
        <taxon>Ecdysozoa</taxon>
        <taxon>Arthropoda</taxon>
        <taxon>Hexapoda</taxon>
        <taxon>Insecta</taxon>
        <taxon>Pterygota</taxon>
        <taxon>Neoptera</taxon>
        <taxon>Polyneoptera</taxon>
        <taxon>Phasmatodea</taxon>
        <taxon>Verophasmatodea</taxon>
        <taxon>Anareolatae</taxon>
        <taxon>Phasmatidae</taxon>
        <taxon>Eurycanthinae</taxon>
        <taxon>Dryococelus</taxon>
    </lineage>
</organism>
<gene>
    <name evidence="2" type="ORF">PR048_003345</name>
</gene>
<evidence type="ECO:0000313" key="3">
    <source>
        <dbReference type="Proteomes" id="UP001159363"/>
    </source>
</evidence>
<protein>
    <submittedName>
        <fullName evidence="2">Uncharacterized protein</fullName>
    </submittedName>
</protein>
<accession>A0ABQ9IP97</accession>
<name>A0ABQ9IP97_9NEOP</name>
<reference evidence="2 3" key="1">
    <citation type="submission" date="2023-02" db="EMBL/GenBank/DDBJ databases">
        <title>LHISI_Scaffold_Assembly.</title>
        <authorList>
            <person name="Stuart O.P."/>
            <person name="Cleave R."/>
            <person name="Magrath M.J.L."/>
            <person name="Mikheyev A.S."/>
        </authorList>
    </citation>
    <scope>NUCLEOTIDE SEQUENCE [LARGE SCALE GENOMIC DNA]</scope>
    <source>
        <strain evidence="2">Daus_M_001</strain>
        <tissue evidence="2">Leg muscle</tissue>
    </source>
</reference>
<dbReference type="InterPro" id="IPR038888">
    <property type="entry name" value="CFAP36"/>
</dbReference>